<dbReference type="Gene3D" id="3.40.50.150">
    <property type="entry name" value="Vaccinia Virus protein VP39"/>
    <property type="match status" value="1"/>
</dbReference>
<keyword evidence="2" id="KW-0489">Methyltransferase</keyword>
<keyword evidence="2" id="KW-0808">Transferase</keyword>
<proteinExistence type="predicted"/>
<dbReference type="Pfam" id="PF13649">
    <property type="entry name" value="Methyltransf_25"/>
    <property type="match status" value="1"/>
</dbReference>
<dbReference type="CDD" id="cd02440">
    <property type="entry name" value="AdoMet_MTases"/>
    <property type="match status" value="1"/>
</dbReference>
<organism evidence="2 3">
    <name type="scientific">Candidatus Finniella inopinata</name>
    <dbReference type="NCBI Taxonomy" id="1696036"/>
    <lineage>
        <taxon>Bacteria</taxon>
        <taxon>Pseudomonadati</taxon>
        <taxon>Pseudomonadota</taxon>
        <taxon>Alphaproteobacteria</taxon>
        <taxon>Holosporales</taxon>
        <taxon>Candidatus Paracaedibacteraceae</taxon>
        <taxon>Candidatus Finniella</taxon>
    </lineage>
</organism>
<dbReference type="OrthoDB" id="9805585at2"/>
<dbReference type="InterPro" id="IPR029063">
    <property type="entry name" value="SAM-dependent_MTases_sf"/>
</dbReference>
<sequence length="209" mass="23248">MSIPDASCAEKKIRRQENALFFRRWLKHPLQMGTLAPITPKLAHLAASYVQNPNGLYVEIGAGTGRLSRALLQQGIKPENLALVELDPFFCGFLNQTLPSVLKDNQPSPFVIQGDAAQLPDLLPAHYIGQVEVVFSVIPLMYLPPAVRQAIIEAAFQVLKPGGIVIHVTYSPRSPLGFMSNLHQHRRGQVWLNLPPGFVWHYQQMASLL</sequence>
<dbReference type="Proteomes" id="UP000293550">
    <property type="component" value="Unassembled WGS sequence"/>
</dbReference>
<dbReference type="GO" id="GO:0032259">
    <property type="term" value="P:methylation"/>
    <property type="evidence" value="ECO:0007669"/>
    <property type="project" value="UniProtKB-KW"/>
</dbReference>
<reference evidence="2 3" key="1">
    <citation type="submission" date="2018-10" db="EMBL/GenBank/DDBJ databases">
        <title>An updated phylogeny of the Alphaproteobacteria reveals that the parasitic Rickettsiales and Holosporales have independent origins.</title>
        <authorList>
            <person name="Munoz-Gomez S.A."/>
            <person name="Hess S."/>
            <person name="Burger G."/>
            <person name="Lang B.F."/>
            <person name="Susko E."/>
            <person name="Slamovits C.H."/>
            <person name="Roger A.J."/>
        </authorList>
    </citation>
    <scope>NUCLEOTIDE SEQUENCE [LARGE SCALE GENOMIC DNA]</scope>
    <source>
        <strain evidence="2">HOLO01</strain>
    </source>
</reference>
<evidence type="ECO:0000313" key="2">
    <source>
        <dbReference type="EMBL" id="RZI46195.1"/>
    </source>
</evidence>
<dbReference type="RefSeq" id="WP_130153947.1">
    <property type="nucleotide sequence ID" value="NZ_SCFB01000005.1"/>
</dbReference>
<accession>A0A4Q7DJ77</accession>
<dbReference type="AlphaFoldDB" id="A0A4Q7DJ77"/>
<evidence type="ECO:0000313" key="3">
    <source>
        <dbReference type="Proteomes" id="UP000293550"/>
    </source>
</evidence>
<keyword evidence="3" id="KW-1185">Reference proteome</keyword>
<dbReference type="GO" id="GO:0008168">
    <property type="term" value="F:methyltransferase activity"/>
    <property type="evidence" value="ECO:0007669"/>
    <property type="project" value="UniProtKB-KW"/>
</dbReference>
<dbReference type="SUPFAM" id="SSF53335">
    <property type="entry name" value="S-adenosyl-L-methionine-dependent methyltransferases"/>
    <property type="match status" value="1"/>
</dbReference>
<protein>
    <submittedName>
        <fullName evidence="2">Methyltransferase domain-containing protein</fullName>
    </submittedName>
</protein>
<dbReference type="InterPro" id="IPR041698">
    <property type="entry name" value="Methyltransf_25"/>
</dbReference>
<evidence type="ECO:0000259" key="1">
    <source>
        <dbReference type="Pfam" id="PF13649"/>
    </source>
</evidence>
<dbReference type="EMBL" id="SCFB01000005">
    <property type="protein sequence ID" value="RZI46195.1"/>
    <property type="molecule type" value="Genomic_DNA"/>
</dbReference>
<gene>
    <name evidence="2" type="ORF">EQU50_04465</name>
</gene>
<name>A0A4Q7DJ77_9PROT</name>
<comment type="caution">
    <text evidence="2">The sequence shown here is derived from an EMBL/GenBank/DDBJ whole genome shotgun (WGS) entry which is preliminary data.</text>
</comment>
<feature type="domain" description="Methyltransferase" evidence="1">
    <location>
        <begin position="59"/>
        <end position="163"/>
    </location>
</feature>